<keyword evidence="6 14" id="KW-0812">Transmembrane</keyword>
<evidence type="ECO:0000256" key="2">
    <source>
        <dbReference type="ARBA" id="ARBA00004127"/>
    </source>
</evidence>
<keyword evidence="9" id="KW-0863">Zinc-finger</keyword>
<keyword evidence="17" id="KW-1185">Reference proteome</keyword>
<evidence type="ECO:0000256" key="4">
    <source>
        <dbReference type="ARBA" id="ARBA00012483"/>
    </source>
</evidence>
<dbReference type="PANTHER" id="PTHR22763">
    <property type="entry name" value="RING ZINC FINGER PROTEIN"/>
    <property type="match status" value="1"/>
</dbReference>
<name>G7DSL6_MIXOS</name>
<keyword evidence="8" id="KW-0732">Signal</keyword>
<keyword evidence="12 14" id="KW-1133">Transmembrane helix</keyword>
<dbReference type="GO" id="GO:0061630">
    <property type="term" value="F:ubiquitin protein ligase activity"/>
    <property type="evidence" value="ECO:0007669"/>
    <property type="project" value="UniProtKB-EC"/>
</dbReference>
<dbReference type="HOGENOM" id="CLU_273111_0_0_1"/>
<gene>
    <name evidence="16" type="primary">Mo00220</name>
    <name evidence="16" type="ORF">E5Q_00220</name>
</gene>
<dbReference type="eggNOG" id="KOG0828">
    <property type="taxonomic scope" value="Eukaryota"/>
</dbReference>
<keyword evidence="5" id="KW-0808">Transferase</keyword>
<dbReference type="STRING" id="764103.G7DSL6"/>
<reference evidence="16 17" key="2">
    <citation type="journal article" date="2012" name="Open Biol.">
        <title>Characteristics of nucleosomes and linker DNA regions on the genome of the basidiomycete Mixia osmundae revealed by mono- and dinucleosome mapping.</title>
        <authorList>
            <person name="Nishida H."/>
            <person name="Kondo S."/>
            <person name="Matsumoto T."/>
            <person name="Suzuki Y."/>
            <person name="Yoshikawa H."/>
            <person name="Taylor T.D."/>
            <person name="Sugiyama J."/>
        </authorList>
    </citation>
    <scope>NUCLEOTIDE SEQUENCE [LARGE SCALE GENOMIC DNA]</scope>
    <source>
        <strain evidence="17">CBS 9802 / IAM 14324 / JCM 22182 / KY 12970</strain>
    </source>
</reference>
<dbReference type="SUPFAM" id="SSF49777">
    <property type="entry name" value="PEBP-like"/>
    <property type="match status" value="1"/>
</dbReference>
<dbReference type="Gene3D" id="3.90.280.10">
    <property type="entry name" value="PEBP-like"/>
    <property type="match status" value="1"/>
</dbReference>
<evidence type="ECO:0000256" key="12">
    <source>
        <dbReference type="ARBA" id="ARBA00022989"/>
    </source>
</evidence>
<dbReference type="InParanoid" id="G7DSL6"/>
<evidence type="ECO:0000256" key="8">
    <source>
        <dbReference type="ARBA" id="ARBA00022729"/>
    </source>
</evidence>
<dbReference type="GO" id="GO:0008270">
    <property type="term" value="F:zinc ion binding"/>
    <property type="evidence" value="ECO:0007669"/>
    <property type="project" value="UniProtKB-KW"/>
</dbReference>
<dbReference type="Pfam" id="PF11145">
    <property type="entry name" value="DUF2921"/>
    <property type="match status" value="2"/>
</dbReference>
<dbReference type="CDD" id="cd00866">
    <property type="entry name" value="PEBP_euk"/>
    <property type="match status" value="1"/>
</dbReference>
<dbReference type="EMBL" id="BABT02000007">
    <property type="protein sequence ID" value="GAA93576.1"/>
    <property type="molecule type" value="Genomic_DNA"/>
</dbReference>
<comment type="subcellular location">
    <subcellularLocation>
        <location evidence="2">Endomembrane system</location>
        <topology evidence="2">Multi-pass membrane protein</topology>
    </subcellularLocation>
</comment>
<feature type="transmembrane region" description="Helical" evidence="14">
    <location>
        <begin position="495"/>
        <end position="517"/>
    </location>
</feature>
<sequence>MDVQQQQNARGNFGYVLVIILIFWLMSNSQDAAQEEYLRTAIGRRTHERDALIGWIYGNATSYQAREDALLHDNSTGPLVDEPADAEVEGRKAYNYTLAMPNFLFAAPELTALTDALQLPAPASTLYYHNVTGFLKGSWRPINVSLPLLYESKLVDDTLNETVSVPKPPPAFRFNRTLSPPAEPETMNISKAEAARGAIVRTRGYFPWNATEGGRISINVRQNLPWLAHADLASHPRLLKQEVARTDVGGMEDLSILRGSFQLDNGERGIELDIEGVHKISNGSFYFIAAPSFMGLDPRMLPALAKTSTMRNLTAKLIVSELDDRIRRAQASLDEQNYPSSGGSPTQDGVYAQTPTCTFIGYGQLGQVVAANAARLDEFESEMSDPTGVSTVPIKARKSRVIMYSETCQLVIEIDDLSLLHMETFWAKAKNYAAFVGLVAVIQTYLLIHQMESTSTPTSVAKVAYGTITMQVGMDVYFFIAHLTLGVVTDNDASLALIVPAFLACCSGLLFGLRYAAIIKVATTPASRTAPVAATPVVIPQPAISADGQPPSATAAQSTIEDVNEDSAESAPLLPVGTPAAPVSATLPPAPRIARPWYLDEDSAMWFILFAGSVTAVLIAVLFFGWVPILIAALYSYWCPQILRNAEKGQSRRTLKKRYIYGTMICRLSLPLYAWGCPDNVLFTETSPWVILLTLWQLTQVATMLLQDILGARFFLPKDWYPEQNKWDYHPALPPVDAENAQGSIDCVICLEKIDFYSTNGMRDDEKGVDALATVGRAFNRFNYMVPPCHHIAHTHCLESWLAIKFECPTTGPQMQTAPACLAHQIELDGLSGHTLAIKPSPSESDPREQQRRVLLSSMQILVHSTRKRRKVRTPALHRPQHIMRTSRNTISAGLILGAIAQAAAQATTEQLALVQAQYEASGFVTPIGNSLSFGIDFTPEALLTVVYPQGAVVNGHPYTATEVAELPSFTLLPASGQASTLTGSDARYTLMLADAAAIGDPDPQGDYRHFLVNYLTLNGTAAADGSIAFNPSAGNVVTNYAGPGPNAGEGAHRYAWLMFSQPSAFAAPTNLTTPNSGPGHWYVQSYVQSTGLGSLIAASFFTVQNGVATFTAAATSSINTATLAGASASATGSASSTSGAATASNTSSSKASTNGASGLQAGSASASLVLLALGAYLCA</sequence>
<protein>
    <recommendedName>
        <fullName evidence="4">RING-type E3 ubiquitin transferase</fullName>
        <ecNumber evidence="4">2.3.2.27</ecNumber>
    </recommendedName>
</protein>
<keyword evidence="7" id="KW-0479">Metal-binding</keyword>
<evidence type="ECO:0000256" key="7">
    <source>
        <dbReference type="ARBA" id="ARBA00022723"/>
    </source>
</evidence>
<evidence type="ECO:0000256" key="13">
    <source>
        <dbReference type="ARBA" id="ARBA00023136"/>
    </source>
</evidence>
<dbReference type="PANTHER" id="PTHR22763:SF162">
    <property type="entry name" value="TRANSMEMBRANE E3 UBIQUITIN-PROTEIN LIGASE 1"/>
    <property type="match status" value="1"/>
</dbReference>
<evidence type="ECO:0000259" key="15">
    <source>
        <dbReference type="Pfam" id="PF11145"/>
    </source>
</evidence>
<feature type="domain" description="SWEET-like" evidence="15">
    <location>
        <begin position="608"/>
        <end position="718"/>
    </location>
</feature>
<feature type="domain" description="SWEET-like" evidence="15">
    <location>
        <begin position="422"/>
        <end position="527"/>
    </location>
</feature>
<feature type="transmembrane region" description="Helical" evidence="14">
    <location>
        <begin position="605"/>
        <end position="638"/>
    </location>
</feature>
<dbReference type="GO" id="GO:0012505">
    <property type="term" value="C:endomembrane system"/>
    <property type="evidence" value="ECO:0007669"/>
    <property type="project" value="UniProtKB-SubCell"/>
</dbReference>
<organism evidence="16 17">
    <name type="scientific">Mixia osmundae (strain CBS 9802 / IAM 14324 / JCM 22182 / KY 12970)</name>
    <dbReference type="NCBI Taxonomy" id="764103"/>
    <lineage>
        <taxon>Eukaryota</taxon>
        <taxon>Fungi</taxon>
        <taxon>Dikarya</taxon>
        <taxon>Basidiomycota</taxon>
        <taxon>Pucciniomycotina</taxon>
        <taxon>Mixiomycetes</taxon>
        <taxon>Mixiales</taxon>
        <taxon>Mixiaceae</taxon>
        <taxon>Mixia</taxon>
    </lineage>
</organism>
<keyword evidence="11" id="KW-0862">Zinc</keyword>
<reference evidence="16 17" key="1">
    <citation type="journal article" date="2011" name="J. Gen. Appl. Microbiol.">
        <title>Draft genome sequencing of the enigmatic basidiomycete Mixia osmundae.</title>
        <authorList>
            <person name="Nishida H."/>
            <person name="Nagatsuka Y."/>
            <person name="Sugiyama J."/>
        </authorList>
    </citation>
    <scope>NUCLEOTIDE SEQUENCE [LARGE SCALE GENOMIC DNA]</scope>
    <source>
        <strain evidence="17">CBS 9802 / IAM 14324 / JCM 22182 / KY 12970</strain>
    </source>
</reference>
<dbReference type="InterPro" id="IPR035810">
    <property type="entry name" value="PEBP_euk"/>
</dbReference>
<evidence type="ECO:0000256" key="3">
    <source>
        <dbReference type="ARBA" id="ARBA00004906"/>
    </source>
</evidence>
<proteinExistence type="predicted"/>
<dbReference type="InterPro" id="IPR008914">
    <property type="entry name" value="PEBP"/>
</dbReference>
<feature type="transmembrane region" description="Helical" evidence="14">
    <location>
        <begin position="468"/>
        <end position="488"/>
    </location>
</feature>
<evidence type="ECO:0000313" key="17">
    <source>
        <dbReference type="Proteomes" id="UP000009131"/>
    </source>
</evidence>
<dbReference type="Pfam" id="PF01161">
    <property type="entry name" value="PBP"/>
    <property type="match status" value="1"/>
</dbReference>
<accession>G7DSL6</accession>
<dbReference type="SUPFAM" id="SSF57850">
    <property type="entry name" value="RING/U-box"/>
    <property type="match status" value="1"/>
</dbReference>
<feature type="transmembrane region" description="Helical" evidence="14">
    <location>
        <begin position="12"/>
        <end position="29"/>
    </location>
</feature>
<dbReference type="GO" id="GO:0043161">
    <property type="term" value="P:proteasome-mediated ubiquitin-dependent protein catabolic process"/>
    <property type="evidence" value="ECO:0007669"/>
    <property type="project" value="TreeGrafter"/>
</dbReference>
<comment type="caution">
    <text evidence="16">The sequence shown here is derived from an EMBL/GenBank/DDBJ whole genome shotgun (WGS) entry which is preliminary data.</text>
</comment>
<evidence type="ECO:0000256" key="9">
    <source>
        <dbReference type="ARBA" id="ARBA00022771"/>
    </source>
</evidence>
<evidence type="ECO:0000313" key="16">
    <source>
        <dbReference type="EMBL" id="GAA93576.1"/>
    </source>
</evidence>
<dbReference type="Gene3D" id="3.30.40.10">
    <property type="entry name" value="Zinc/RING finger domain, C3HC4 (zinc finger)"/>
    <property type="match status" value="1"/>
</dbReference>
<keyword evidence="10" id="KW-0833">Ubl conjugation pathway</keyword>
<evidence type="ECO:0000256" key="11">
    <source>
        <dbReference type="ARBA" id="ARBA00022833"/>
    </source>
</evidence>
<dbReference type="EC" id="2.3.2.27" evidence="4"/>
<dbReference type="eggNOG" id="KOG3346">
    <property type="taxonomic scope" value="Eukaryota"/>
</dbReference>
<dbReference type="InterPro" id="IPR050731">
    <property type="entry name" value="HRD1_E3_ubiq-ligases"/>
</dbReference>
<comment type="pathway">
    <text evidence="3">Protein modification; protein ubiquitination.</text>
</comment>
<evidence type="ECO:0000256" key="6">
    <source>
        <dbReference type="ARBA" id="ARBA00022692"/>
    </source>
</evidence>
<dbReference type="Proteomes" id="UP000009131">
    <property type="component" value="Unassembled WGS sequence"/>
</dbReference>
<evidence type="ECO:0000256" key="10">
    <source>
        <dbReference type="ARBA" id="ARBA00022786"/>
    </source>
</evidence>
<dbReference type="InterPro" id="IPR036610">
    <property type="entry name" value="PEBP-like_sf"/>
</dbReference>
<dbReference type="InterPro" id="IPR021319">
    <property type="entry name" value="DUF2921"/>
</dbReference>
<evidence type="ECO:0000256" key="1">
    <source>
        <dbReference type="ARBA" id="ARBA00000900"/>
    </source>
</evidence>
<dbReference type="GO" id="GO:0044695">
    <property type="term" value="C:Dsc E3 ubiquitin ligase complex"/>
    <property type="evidence" value="ECO:0007669"/>
    <property type="project" value="TreeGrafter"/>
</dbReference>
<dbReference type="AlphaFoldDB" id="G7DSL6"/>
<keyword evidence="13 14" id="KW-0472">Membrane</keyword>
<comment type="catalytic activity">
    <reaction evidence="1">
        <text>S-ubiquitinyl-[E2 ubiquitin-conjugating enzyme]-L-cysteine + [acceptor protein]-L-lysine = [E2 ubiquitin-conjugating enzyme]-L-cysteine + N(6)-ubiquitinyl-[acceptor protein]-L-lysine.</text>
        <dbReference type="EC" id="2.3.2.27"/>
    </reaction>
</comment>
<feature type="transmembrane region" description="Helical" evidence="14">
    <location>
        <begin position="432"/>
        <end position="448"/>
    </location>
</feature>
<dbReference type="InterPro" id="IPR013083">
    <property type="entry name" value="Znf_RING/FYVE/PHD"/>
</dbReference>
<dbReference type="OrthoDB" id="9984778at2759"/>
<evidence type="ECO:0000256" key="14">
    <source>
        <dbReference type="SAM" id="Phobius"/>
    </source>
</evidence>
<evidence type="ECO:0000256" key="5">
    <source>
        <dbReference type="ARBA" id="ARBA00022679"/>
    </source>
</evidence>